<sequence>MLMSTNKRRTPRHIKRTLSQLYYYLKHGSLSKATDVVVPLCVEKLIANLNETIRRVYAAPSPDAAAHTASSSERTLRELDVRASR</sequence>
<protein>
    <recommendedName>
        <fullName evidence="4">Histone H2A/H2B/H3 domain-containing protein</fullName>
    </recommendedName>
</protein>
<evidence type="ECO:0000313" key="2">
    <source>
        <dbReference type="EMBL" id="KAL3663122.1"/>
    </source>
</evidence>
<dbReference type="Proteomes" id="UP001632037">
    <property type="component" value="Unassembled WGS sequence"/>
</dbReference>
<gene>
    <name evidence="2" type="ORF">V7S43_012061</name>
</gene>
<proteinExistence type="predicted"/>
<keyword evidence="3" id="KW-1185">Reference proteome</keyword>
<dbReference type="EMBL" id="JBIMZQ010000029">
    <property type="protein sequence ID" value="KAL3663122.1"/>
    <property type="molecule type" value="Genomic_DNA"/>
</dbReference>
<organism evidence="2 3">
    <name type="scientific">Phytophthora oleae</name>
    <dbReference type="NCBI Taxonomy" id="2107226"/>
    <lineage>
        <taxon>Eukaryota</taxon>
        <taxon>Sar</taxon>
        <taxon>Stramenopiles</taxon>
        <taxon>Oomycota</taxon>
        <taxon>Peronosporomycetes</taxon>
        <taxon>Peronosporales</taxon>
        <taxon>Peronosporaceae</taxon>
        <taxon>Phytophthora</taxon>
    </lineage>
</organism>
<feature type="compositionally biased region" description="Low complexity" evidence="1">
    <location>
        <begin position="61"/>
        <end position="72"/>
    </location>
</feature>
<reference evidence="2 3" key="1">
    <citation type="submission" date="2024-09" db="EMBL/GenBank/DDBJ databases">
        <title>Genome sequencing and assembly of Phytophthora oleae, isolate VK10A, causative agent of rot of olive drupes.</title>
        <authorList>
            <person name="Conti Taguali S."/>
            <person name="Riolo M."/>
            <person name="La Spada F."/>
            <person name="Cacciola S.O."/>
            <person name="Dionisio G."/>
        </authorList>
    </citation>
    <scope>NUCLEOTIDE SEQUENCE [LARGE SCALE GENOMIC DNA]</scope>
    <source>
        <strain evidence="2 3">VK10A</strain>
    </source>
</reference>
<name>A0ABD3F8F3_9STRA</name>
<evidence type="ECO:0000313" key="3">
    <source>
        <dbReference type="Proteomes" id="UP001632037"/>
    </source>
</evidence>
<evidence type="ECO:0000256" key="1">
    <source>
        <dbReference type="SAM" id="MobiDB-lite"/>
    </source>
</evidence>
<comment type="caution">
    <text evidence="2">The sequence shown here is derived from an EMBL/GenBank/DDBJ whole genome shotgun (WGS) entry which is preliminary data.</text>
</comment>
<evidence type="ECO:0008006" key="4">
    <source>
        <dbReference type="Google" id="ProtNLM"/>
    </source>
</evidence>
<feature type="compositionally biased region" description="Basic and acidic residues" evidence="1">
    <location>
        <begin position="74"/>
        <end position="85"/>
    </location>
</feature>
<feature type="region of interest" description="Disordered" evidence="1">
    <location>
        <begin position="61"/>
        <end position="85"/>
    </location>
</feature>
<accession>A0ABD3F8F3</accession>
<dbReference type="AlphaFoldDB" id="A0ABD3F8F3"/>